<evidence type="ECO:0000313" key="2">
    <source>
        <dbReference type="EMBL" id="GAO99138.1"/>
    </source>
</evidence>
<keyword evidence="1" id="KW-0472">Membrane</keyword>
<dbReference type="OrthoDB" id="9913598at2"/>
<gene>
    <name evidence="2" type="ORF">FFIC_030180</name>
</gene>
<proteinExistence type="predicted"/>
<organism evidence="2 3">
    <name type="scientific">Fructobacillus ficulneus</name>
    <dbReference type="NCBI Taxonomy" id="157463"/>
    <lineage>
        <taxon>Bacteria</taxon>
        <taxon>Bacillati</taxon>
        <taxon>Bacillota</taxon>
        <taxon>Bacilli</taxon>
        <taxon>Lactobacillales</taxon>
        <taxon>Lactobacillaceae</taxon>
        <taxon>Fructobacillus</taxon>
    </lineage>
</organism>
<dbReference type="STRING" id="157463.GCA_001047075_00042"/>
<keyword evidence="1" id="KW-0812">Transmembrane</keyword>
<feature type="transmembrane region" description="Helical" evidence="1">
    <location>
        <begin position="5"/>
        <end position="24"/>
    </location>
</feature>
<name>A0A0K8MG10_9LACO</name>
<keyword evidence="1" id="KW-1133">Transmembrane helix</keyword>
<feature type="transmembrane region" description="Helical" evidence="1">
    <location>
        <begin position="30"/>
        <end position="48"/>
    </location>
</feature>
<evidence type="ECO:0000313" key="3">
    <source>
        <dbReference type="Proteomes" id="UP000253891"/>
    </source>
</evidence>
<keyword evidence="3" id="KW-1185">Reference proteome</keyword>
<protein>
    <submittedName>
        <fullName evidence="2">Uncharacterized protein</fullName>
    </submittedName>
</protein>
<reference evidence="2 3" key="1">
    <citation type="journal article" date="2015" name="BMC Genomics">
        <title>Comparative genomics of Fructobacillus spp. and Leuconostoc spp. reveals niche-specific evolution of Fructobacillus spp.</title>
        <authorList>
            <person name="Endo A."/>
            <person name="Tanizawa Y."/>
            <person name="Tanaka N."/>
            <person name="Maeno S."/>
            <person name="Kumar H."/>
            <person name="Shiwa Y."/>
            <person name="Okada S."/>
            <person name="Yoshikawa H."/>
            <person name="Dicks L."/>
            <person name="Nakagawa J."/>
            <person name="Arita M."/>
        </authorList>
    </citation>
    <scope>NUCLEOTIDE SEQUENCE [LARGE SCALE GENOMIC DNA]</scope>
    <source>
        <strain evidence="2 3">JCM 12225</strain>
    </source>
</reference>
<dbReference type="AlphaFoldDB" id="A0A0K8MG10"/>
<dbReference type="Proteomes" id="UP000253891">
    <property type="component" value="Unassembled WGS sequence"/>
</dbReference>
<accession>A0A0K8MG10</accession>
<dbReference type="RefSeq" id="WP_158530733.1">
    <property type="nucleotide sequence ID" value="NZ_DF967980.1"/>
</dbReference>
<sequence>MKESVAIITIAALVLMFVSLAFWAAGNKDFALVCSNLGTIILLVALVWSTRSKSGDKD</sequence>
<dbReference type="EMBL" id="DF967980">
    <property type="protein sequence ID" value="GAO99138.1"/>
    <property type="molecule type" value="Genomic_DNA"/>
</dbReference>
<evidence type="ECO:0000256" key="1">
    <source>
        <dbReference type="SAM" id="Phobius"/>
    </source>
</evidence>